<proteinExistence type="predicted"/>
<evidence type="ECO:0000256" key="1">
    <source>
        <dbReference type="SAM" id="MobiDB-lite"/>
    </source>
</evidence>
<reference evidence="2" key="1">
    <citation type="submission" date="2018-05" db="EMBL/GenBank/DDBJ databases">
        <authorList>
            <person name="Lanie J.A."/>
            <person name="Ng W.-L."/>
            <person name="Kazmierczak K.M."/>
            <person name="Andrzejewski T.M."/>
            <person name="Davidsen T.M."/>
            <person name="Wayne K.J."/>
            <person name="Tettelin H."/>
            <person name="Glass J.I."/>
            <person name="Rusch D."/>
            <person name="Podicherti R."/>
            <person name="Tsui H.-C.T."/>
            <person name="Winkler M.E."/>
        </authorList>
    </citation>
    <scope>NUCLEOTIDE SEQUENCE</scope>
</reference>
<accession>A0A381T813</accession>
<feature type="region of interest" description="Disordered" evidence="1">
    <location>
        <begin position="171"/>
        <end position="221"/>
    </location>
</feature>
<feature type="compositionally biased region" description="Basic and acidic residues" evidence="1">
    <location>
        <begin position="171"/>
        <end position="201"/>
    </location>
</feature>
<dbReference type="EMBL" id="UINC01004114">
    <property type="protein sequence ID" value="SVA11894.1"/>
    <property type="molecule type" value="Genomic_DNA"/>
</dbReference>
<sequence>MDALEQDDIEDNIMQVFQDLKQGHEEVMENFRDREDFQEDCIKIGAQIIFKSKIFDGSDESFDEHYPMMQIMVLIGHFIIDNPELKFSEIREELWGNNWKEYFDGKDIFNSFSKLKAEIAELMKKAQEQDDEITEEKERQNFEKAKAKEKKLMKERKENIKKFFKQIKQKESEFQDKKAKQQEELRKKHRENEKRKRETEKVRHKAIAKKEQEQKKARKNNLHCQNETEFFSLEDIEEIPAKDLTYLKFKDSIYCLDNSSYASMLKNAESGKVRGRCKNHSDEARASGKSLKCDDFYPINIGMNIFINKKNWNKLQKQVTTPQFRDPKTWFNRKVFDKNPIKQRKLIFKNKRKVDFTTNLHIVGEKTGMGDVYDLVSGKYQLKKKVVGGNPNKKRSFSVVRLAKRNEKDKSKTEGRYIARDAIGAAKKAFNRECRQSKIKGQCTLIIILKETTQGSKKKRYVYKMKRVKLQKPIKIDRNNESITINYKTNAQRIKQLNHKEFLKRVKGAGKMSGGGKNALTGFYNIIANDVILHTDYFMYPEIRSENGVYKDIMKRHKKEFKKSGIKNISIELHEVMLYPKSEGITAIKEAMDSQLPHVRESMNMLNKDEVQERQKDAFDFSNISKMLDNL</sequence>
<gene>
    <name evidence="2" type="ORF">METZ01_LOCUS64748</name>
</gene>
<protein>
    <submittedName>
        <fullName evidence="2">Uncharacterized protein</fullName>
    </submittedName>
</protein>
<evidence type="ECO:0000313" key="2">
    <source>
        <dbReference type="EMBL" id="SVA11894.1"/>
    </source>
</evidence>
<name>A0A381T813_9ZZZZ</name>
<dbReference type="AlphaFoldDB" id="A0A381T813"/>
<organism evidence="2">
    <name type="scientific">marine metagenome</name>
    <dbReference type="NCBI Taxonomy" id="408172"/>
    <lineage>
        <taxon>unclassified sequences</taxon>
        <taxon>metagenomes</taxon>
        <taxon>ecological metagenomes</taxon>
    </lineage>
</organism>